<reference evidence="8 9" key="1">
    <citation type="submission" date="2021-01" db="EMBL/GenBank/DDBJ databases">
        <title>Whole genome shotgun sequence of Actinoplanes deccanensis NBRC 13994.</title>
        <authorList>
            <person name="Komaki H."/>
            <person name="Tamura T."/>
        </authorList>
    </citation>
    <scope>NUCLEOTIDE SEQUENCE [LARGE SCALE GENOMIC DNA]</scope>
    <source>
        <strain evidence="8 9">NBRC 13994</strain>
    </source>
</reference>
<dbReference type="EMBL" id="BOMI01000028">
    <property type="protein sequence ID" value="GID73095.1"/>
    <property type="molecule type" value="Genomic_DNA"/>
</dbReference>
<dbReference type="Pfam" id="PF07690">
    <property type="entry name" value="MFS_1"/>
    <property type="match status" value="1"/>
</dbReference>
<feature type="transmembrane region" description="Helical" evidence="6">
    <location>
        <begin position="360"/>
        <end position="385"/>
    </location>
</feature>
<dbReference type="PANTHER" id="PTHR42718">
    <property type="entry name" value="MAJOR FACILITATOR SUPERFAMILY MULTIDRUG TRANSPORTER MFSC"/>
    <property type="match status" value="1"/>
</dbReference>
<organism evidence="8 9">
    <name type="scientific">Paractinoplanes deccanensis</name>
    <dbReference type="NCBI Taxonomy" id="113561"/>
    <lineage>
        <taxon>Bacteria</taxon>
        <taxon>Bacillati</taxon>
        <taxon>Actinomycetota</taxon>
        <taxon>Actinomycetes</taxon>
        <taxon>Micromonosporales</taxon>
        <taxon>Micromonosporaceae</taxon>
        <taxon>Paractinoplanes</taxon>
    </lineage>
</organism>
<keyword evidence="9" id="KW-1185">Reference proteome</keyword>
<feature type="transmembrane region" description="Helical" evidence="6">
    <location>
        <begin position="232"/>
        <end position="249"/>
    </location>
</feature>
<evidence type="ECO:0000256" key="1">
    <source>
        <dbReference type="ARBA" id="ARBA00004651"/>
    </source>
</evidence>
<dbReference type="InterPro" id="IPR036259">
    <property type="entry name" value="MFS_trans_sf"/>
</dbReference>
<name>A0ABQ3XZQ2_9ACTN</name>
<comment type="subcellular location">
    <subcellularLocation>
        <location evidence="1">Cell membrane</location>
        <topology evidence="1">Multi-pass membrane protein</topology>
    </subcellularLocation>
</comment>
<sequence>MEPARRPGDSGRVLRSTRDLTLLGISLGYFMVLLDMTVLAVAEPDLARSLHASVAGLQWTTTGYTVAFGALLLSAGALADRYGADRLFRAGVAAFGVLSALSAAAPTVPALVAARVLQGAAAAACVPASLALIARLYPEPARRTRAVGTWAAISGAAVAVGPVAGGVLVDLAGWRAVFLVNVPLAVVVLALTAGAPAPVPATDRRISWTAQAALVVAVAAGTDAVIAAGSASWWHAAVAAGVAVAFFLVERGSGAPVLPRSAWRSPGIPAALFVGAAVTFALNGTLFVLPLLLRHDRGLDAAGSGLALLPLTVPFVVNPPLTGRLVSRFGPRPPVLAGLGLLGAGCAGLAVAAWSAAGYVWLAAALLLAGVGVSLVLPAVVAAVLSSAAPAVAGAAGGLLNAVRQLGATAGVAAMGAFLHGGVRTGSGHALALAAAMCLAAAAWFGAS</sequence>
<feature type="transmembrane region" description="Helical" evidence="6">
    <location>
        <begin position="62"/>
        <end position="79"/>
    </location>
</feature>
<feature type="transmembrane region" description="Helical" evidence="6">
    <location>
        <begin position="270"/>
        <end position="293"/>
    </location>
</feature>
<gene>
    <name evidence="8" type="primary">mmr_1</name>
    <name evidence="8" type="ORF">Ade02nite_17360</name>
</gene>
<dbReference type="SUPFAM" id="SSF103473">
    <property type="entry name" value="MFS general substrate transporter"/>
    <property type="match status" value="1"/>
</dbReference>
<accession>A0ABQ3XZQ2</accession>
<dbReference type="Proteomes" id="UP000609879">
    <property type="component" value="Unassembled WGS sequence"/>
</dbReference>
<evidence type="ECO:0000256" key="4">
    <source>
        <dbReference type="ARBA" id="ARBA00022989"/>
    </source>
</evidence>
<keyword evidence="3 6" id="KW-0812">Transmembrane</keyword>
<comment type="caution">
    <text evidence="8">The sequence shown here is derived from an EMBL/GenBank/DDBJ whole genome shotgun (WGS) entry which is preliminary data.</text>
</comment>
<evidence type="ECO:0000256" key="6">
    <source>
        <dbReference type="SAM" id="Phobius"/>
    </source>
</evidence>
<evidence type="ECO:0000256" key="3">
    <source>
        <dbReference type="ARBA" id="ARBA00022692"/>
    </source>
</evidence>
<feature type="transmembrane region" description="Helical" evidence="6">
    <location>
        <begin position="149"/>
        <end position="168"/>
    </location>
</feature>
<dbReference type="Gene3D" id="1.20.1250.20">
    <property type="entry name" value="MFS general substrate transporter like domains"/>
    <property type="match status" value="1"/>
</dbReference>
<dbReference type="InterPro" id="IPR011701">
    <property type="entry name" value="MFS"/>
</dbReference>
<keyword evidence="4 6" id="KW-1133">Transmembrane helix</keyword>
<feature type="transmembrane region" description="Helical" evidence="6">
    <location>
        <begin position="335"/>
        <end position="354"/>
    </location>
</feature>
<keyword evidence="5 6" id="KW-0472">Membrane</keyword>
<dbReference type="PANTHER" id="PTHR42718:SF9">
    <property type="entry name" value="MAJOR FACILITATOR SUPERFAMILY MULTIDRUG TRANSPORTER MFSC"/>
    <property type="match status" value="1"/>
</dbReference>
<evidence type="ECO:0000256" key="5">
    <source>
        <dbReference type="ARBA" id="ARBA00023136"/>
    </source>
</evidence>
<evidence type="ECO:0000313" key="9">
    <source>
        <dbReference type="Proteomes" id="UP000609879"/>
    </source>
</evidence>
<evidence type="ECO:0000313" key="8">
    <source>
        <dbReference type="EMBL" id="GID73095.1"/>
    </source>
</evidence>
<dbReference type="InterPro" id="IPR020846">
    <property type="entry name" value="MFS_dom"/>
</dbReference>
<feature type="transmembrane region" description="Helical" evidence="6">
    <location>
        <begin position="174"/>
        <end position="194"/>
    </location>
</feature>
<feature type="transmembrane region" description="Helical" evidence="6">
    <location>
        <begin position="406"/>
        <end position="423"/>
    </location>
</feature>
<feature type="transmembrane region" description="Helical" evidence="6">
    <location>
        <begin position="120"/>
        <end position="137"/>
    </location>
</feature>
<feature type="domain" description="Major facilitator superfamily (MFS) profile" evidence="7">
    <location>
        <begin position="21"/>
        <end position="448"/>
    </location>
</feature>
<proteinExistence type="predicted"/>
<feature type="transmembrane region" description="Helical" evidence="6">
    <location>
        <begin position="206"/>
        <end position="226"/>
    </location>
</feature>
<evidence type="ECO:0000259" key="7">
    <source>
        <dbReference type="PROSITE" id="PS50850"/>
    </source>
</evidence>
<dbReference type="PROSITE" id="PS50850">
    <property type="entry name" value="MFS"/>
    <property type="match status" value="1"/>
</dbReference>
<feature type="transmembrane region" description="Helical" evidence="6">
    <location>
        <begin position="20"/>
        <end position="42"/>
    </location>
</feature>
<keyword evidence="2" id="KW-0813">Transport</keyword>
<feature type="transmembrane region" description="Helical" evidence="6">
    <location>
        <begin position="429"/>
        <end position="447"/>
    </location>
</feature>
<feature type="transmembrane region" description="Helical" evidence="6">
    <location>
        <begin position="91"/>
        <end position="114"/>
    </location>
</feature>
<protein>
    <submittedName>
        <fullName evidence="8">MFS transporter</fullName>
    </submittedName>
</protein>
<dbReference type="CDD" id="cd17321">
    <property type="entry name" value="MFS_MMR_MDR_like"/>
    <property type="match status" value="1"/>
</dbReference>
<evidence type="ECO:0000256" key="2">
    <source>
        <dbReference type="ARBA" id="ARBA00022448"/>
    </source>
</evidence>